<feature type="transmembrane region" description="Helical" evidence="2">
    <location>
        <begin position="76"/>
        <end position="94"/>
    </location>
</feature>
<dbReference type="AlphaFoldDB" id="A0A8C6TJR2"/>
<dbReference type="GO" id="GO:0016020">
    <property type="term" value="C:membrane"/>
    <property type="evidence" value="ECO:0007669"/>
    <property type="project" value="InterPro"/>
</dbReference>
<keyword evidence="4" id="KW-1185">Reference proteome</keyword>
<dbReference type="InterPro" id="IPR002528">
    <property type="entry name" value="MATE_fam"/>
</dbReference>
<evidence type="ECO:0000256" key="1">
    <source>
        <dbReference type="ARBA" id="ARBA00010199"/>
    </source>
</evidence>
<organism evidence="3 4">
    <name type="scientific">Neogobius melanostomus</name>
    <name type="common">round goby</name>
    <dbReference type="NCBI Taxonomy" id="47308"/>
    <lineage>
        <taxon>Eukaryota</taxon>
        <taxon>Metazoa</taxon>
        <taxon>Chordata</taxon>
        <taxon>Craniata</taxon>
        <taxon>Vertebrata</taxon>
        <taxon>Euteleostomi</taxon>
        <taxon>Actinopterygii</taxon>
        <taxon>Neopterygii</taxon>
        <taxon>Teleostei</taxon>
        <taxon>Neoteleostei</taxon>
        <taxon>Acanthomorphata</taxon>
        <taxon>Gobiaria</taxon>
        <taxon>Gobiiformes</taxon>
        <taxon>Gobioidei</taxon>
        <taxon>Gobiidae</taxon>
        <taxon>Benthophilinae</taxon>
        <taxon>Neogobiini</taxon>
        <taxon>Neogobius</taxon>
    </lineage>
</organism>
<keyword evidence="2" id="KW-1133">Transmembrane helix</keyword>
<feature type="transmembrane region" description="Helical" evidence="2">
    <location>
        <begin position="259"/>
        <end position="277"/>
    </location>
</feature>
<dbReference type="Proteomes" id="UP000694523">
    <property type="component" value="Unplaced"/>
</dbReference>
<feature type="transmembrane region" description="Helical" evidence="2">
    <location>
        <begin position="31"/>
        <end position="55"/>
    </location>
</feature>
<dbReference type="Pfam" id="PF01554">
    <property type="entry name" value="MatE"/>
    <property type="match status" value="2"/>
</dbReference>
<keyword evidence="2" id="KW-0812">Transmembrane</keyword>
<keyword evidence="2" id="KW-0472">Membrane</keyword>
<comment type="similarity">
    <text evidence="1">Belongs to the multi antimicrobial extrusion (MATE) (TC 2.A.66.1) family.</text>
</comment>
<feature type="transmembrane region" description="Helical" evidence="2">
    <location>
        <begin position="100"/>
        <end position="125"/>
    </location>
</feature>
<evidence type="ECO:0000313" key="4">
    <source>
        <dbReference type="Proteomes" id="UP000694523"/>
    </source>
</evidence>
<dbReference type="GO" id="GO:0015297">
    <property type="term" value="F:antiporter activity"/>
    <property type="evidence" value="ECO:0007669"/>
    <property type="project" value="InterPro"/>
</dbReference>
<reference evidence="3" key="2">
    <citation type="submission" date="2025-09" db="UniProtKB">
        <authorList>
            <consortium name="Ensembl"/>
        </authorList>
    </citation>
    <scope>IDENTIFICATION</scope>
</reference>
<dbReference type="PANTHER" id="PTHR11206">
    <property type="entry name" value="MULTIDRUG RESISTANCE PROTEIN"/>
    <property type="match status" value="1"/>
</dbReference>
<sequence length="336" mass="36803">YGLAGACDTLVAQTFGGKNLLRVGVILQKSILILLLFCLPCWALLINAEAILLCMGQDPEAMFINHLLISYLQNQVIILPQLCTAVAANILQRLDCLLGLFAHSGSVAANALYHFYSCGFLFAYIRWKKLHVKTWGGEALAEWGSYMKLSIASTFMKCAEWWVYEFGGFFAGMMSEDELAAQHGVIMIFPMGIQAAACARVGNALGAGNTSGAKLTMKFSFGLGIVLGSIKHVIGYIFTNDDGIFVGSGKQKIPAVANIFGYYGIGLTMGLVLMFVAKLRILGFWLGLLICVSLQSTFYIIVIIFKLNWKNITDEVNCTITTTYLYVHNKTVSMSK</sequence>
<name>A0A8C6TJR2_9GOBI</name>
<reference evidence="3" key="1">
    <citation type="submission" date="2025-08" db="UniProtKB">
        <authorList>
            <consortium name="Ensembl"/>
        </authorList>
    </citation>
    <scope>IDENTIFICATION</scope>
</reference>
<protein>
    <submittedName>
        <fullName evidence="3">Solute carrier family 47 member 4</fullName>
    </submittedName>
</protein>
<accession>A0A8C6TJR2</accession>
<evidence type="ECO:0000256" key="2">
    <source>
        <dbReference type="SAM" id="Phobius"/>
    </source>
</evidence>
<feature type="transmembrane region" description="Helical" evidence="2">
    <location>
        <begin position="284"/>
        <end position="305"/>
    </location>
</feature>
<dbReference type="GO" id="GO:0042910">
    <property type="term" value="F:xenobiotic transmembrane transporter activity"/>
    <property type="evidence" value="ECO:0007669"/>
    <property type="project" value="InterPro"/>
</dbReference>
<evidence type="ECO:0000313" key="3">
    <source>
        <dbReference type="Ensembl" id="ENSNMLP00000021246.1"/>
    </source>
</evidence>
<dbReference type="Ensembl" id="ENSNMLT00000023829.1">
    <property type="protein sequence ID" value="ENSNMLP00000021246.1"/>
    <property type="gene ID" value="ENSNMLG00000013812.1"/>
</dbReference>
<feature type="transmembrane region" description="Helical" evidence="2">
    <location>
        <begin position="219"/>
        <end position="239"/>
    </location>
</feature>
<proteinExistence type="inferred from homology"/>